<dbReference type="AlphaFoldDB" id="A0A2P7SS60"/>
<keyword evidence="3" id="KW-0479">Metal-binding</keyword>
<dbReference type="GO" id="GO:0046872">
    <property type="term" value="F:metal ion binding"/>
    <property type="evidence" value="ECO:0007669"/>
    <property type="project" value="UniProtKB-KW"/>
</dbReference>
<proteinExistence type="inferred from homology"/>
<dbReference type="InterPro" id="IPR036010">
    <property type="entry name" value="2Fe-2S_ferredoxin-like_sf"/>
</dbReference>
<keyword evidence="4" id="KW-0408">Iron</keyword>
<reference evidence="8 9" key="1">
    <citation type="submission" date="2018-03" db="EMBL/GenBank/DDBJ databases">
        <title>The draft genome of Mesorhizobium sp. 6GN-30.</title>
        <authorList>
            <person name="Liu L."/>
            <person name="Li L."/>
            <person name="Wang T."/>
            <person name="Zhang X."/>
            <person name="Liang L."/>
        </authorList>
    </citation>
    <scope>NUCLEOTIDE SEQUENCE [LARGE SCALE GENOMIC DNA]</scope>
    <source>
        <strain evidence="8 9">6GN30</strain>
    </source>
</reference>
<evidence type="ECO:0000256" key="1">
    <source>
        <dbReference type="ARBA" id="ARBA00010914"/>
    </source>
</evidence>
<evidence type="ECO:0000256" key="6">
    <source>
        <dbReference type="ARBA" id="ARBA00034078"/>
    </source>
</evidence>
<keyword evidence="5" id="KW-0411">Iron-sulfur</keyword>
<organism evidence="8 9">
    <name type="scientific">Kumtagia ephedrae</name>
    <dbReference type="NCBI Taxonomy" id="2116701"/>
    <lineage>
        <taxon>Bacteria</taxon>
        <taxon>Pseudomonadati</taxon>
        <taxon>Pseudomonadota</taxon>
        <taxon>Alphaproteobacteria</taxon>
        <taxon>Hyphomicrobiales</taxon>
        <taxon>Phyllobacteriaceae</taxon>
        <taxon>Kumtagia</taxon>
    </lineage>
</organism>
<comment type="cofactor">
    <cofactor evidence="6">
        <name>[2Fe-2S] cluster</name>
        <dbReference type="ChEBI" id="CHEBI:190135"/>
    </cofactor>
</comment>
<comment type="similarity">
    <text evidence="1">Belongs to the adrenodoxin/putidaredoxin family.</text>
</comment>
<dbReference type="SUPFAM" id="SSF54292">
    <property type="entry name" value="2Fe-2S ferredoxin-like"/>
    <property type="match status" value="1"/>
</dbReference>
<dbReference type="OrthoDB" id="9799640at2"/>
<dbReference type="PROSITE" id="PS51085">
    <property type="entry name" value="2FE2S_FER_2"/>
    <property type="match status" value="1"/>
</dbReference>
<dbReference type="CDD" id="cd00207">
    <property type="entry name" value="fer2"/>
    <property type="match status" value="1"/>
</dbReference>
<keyword evidence="2" id="KW-0001">2Fe-2S</keyword>
<dbReference type="Gene3D" id="3.10.20.30">
    <property type="match status" value="1"/>
</dbReference>
<evidence type="ECO:0000259" key="7">
    <source>
        <dbReference type="PROSITE" id="PS51085"/>
    </source>
</evidence>
<comment type="caution">
    <text evidence="8">The sequence shown here is derived from an EMBL/GenBank/DDBJ whole genome shotgun (WGS) entry which is preliminary data.</text>
</comment>
<dbReference type="PRINTS" id="PR00355">
    <property type="entry name" value="ADRENODOXIN"/>
</dbReference>
<evidence type="ECO:0000313" key="8">
    <source>
        <dbReference type="EMBL" id="PSJ65277.1"/>
    </source>
</evidence>
<dbReference type="InterPro" id="IPR001041">
    <property type="entry name" value="2Fe-2S_ferredoxin-type"/>
</dbReference>
<dbReference type="Pfam" id="PF00111">
    <property type="entry name" value="Fer2"/>
    <property type="match status" value="1"/>
</dbReference>
<evidence type="ECO:0000256" key="2">
    <source>
        <dbReference type="ARBA" id="ARBA00022714"/>
    </source>
</evidence>
<dbReference type="GO" id="GO:0009055">
    <property type="term" value="F:electron transfer activity"/>
    <property type="evidence" value="ECO:0007669"/>
    <property type="project" value="TreeGrafter"/>
</dbReference>
<name>A0A2P7SS60_9HYPH</name>
<dbReference type="EMBL" id="PXYK01000002">
    <property type="protein sequence ID" value="PSJ65277.1"/>
    <property type="molecule type" value="Genomic_DNA"/>
</dbReference>
<evidence type="ECO:0000313" key="9">
    <source>
        <dbReference type="Proteomes" id="UP000241229"/>
    </source>
</evidence>
<evidence type="ECO:0000256" key="3">
    <source>
        <dbReference type="ARBA" id="ARBA00022723"/>
    </source>
</evidence>
<dbReference type="GO" id="GO:0005829">
    <property type="term" value="C:cytosol"/>
    <property type="evidence" value="ECO:0007669"/>
    <property type="project" value="TreeGrafter"/>
</dbReference>
<dbReference type="PANTHER" id="PTHR23426:SF65">
    <property type="entry name" value="FERREDOXIN-2, MITOCHONDRIAL"/>
    <property type="match status" value="1"/>
</dbReference>
<gene>
    <name evidence="8" type="ORF">C7I84_02720</name>
</gene>
<dbReference type="InterPro" id="IPR001055">
    <property type="entry name" value="Adrenodoxin-like"/>
</dbReference>
<feature type="domain" description="2Fe-2S ferredoxin-type" evidence="7">
    <location>
        <begin position="2"/>
        <end position="106"/>
    </location>
</feature>
<dbReference type="GO" id="GO:0140647">
    <property type="term" value="P:P450-containing electron transport chain"/>
    <property type="evidence" value="ECO:0007669"/>
    <property type="project" value="InterPro"/>
</dbReference>
<dbReference type="Proteomes" id="UP000241229">
    <property type="component" value="Unassembled WGS sequence"/>
</dbReference>
<keyword evidence="9" id="KW-1185">Reference proteome</keyword>
<evidence type="ECO:0000256" key="5">
    <source>
        <dbReference type="ARBA" id="ARBA00023014"/>
    </source>
</evidence>
<dbReference type="PANTHER" id="PTHR23426">
    <property type="entry name" value="FERREDOXIN/ADRENODOXIN"/>
    <property type="match status" value="1"/>
</dbReference>
<protein>
    <submittedName>
        <fullName evidence="8">Ferredoxin</fullName>
    </submittedName>
</protein>
<accession>A0A2P7SS60</accession>
<dbReference type="RefSeq" id="WP_106770617.1">
    <property type="nucleotide sequence ID" value="NZ_PXYK01000002.1"/>
</dbReference>
<dbReference type="InterPro" id="IPR012675">
    <property type="entry name" value="Beta-grasp_dom_sf"/>
</dbReference>
<evidence type="ECO:0000256" key="4">
    <source>
        <dbReference type="ARBA" id="ARBA00023004"/>
    </source>
</evidence>
<sequence length="107" mass="11411">MPKVTFINPDESRIELDIPVGTSLMRAATAHGIDGIVGDCGGGLTCATCHVLVEDGYLDKMPAVQANEDQMLDFTAMGRSPCSRLSCQLVVTEDMDGLTVRIADPQL</sequence>
<dbReference type="GO" id="GO:0051537">
    <property type="term" value="F:2 iron, 2 sulfur cluster binding"/>
    <property type="evidence" value="ECO:0007669"/>
    <property type="project" value="UniProtKB-KW"/>
</dbReference>